<proteinExistence type="predicted"/>
<protein>
    <submittedName>
        <fullName evidence="5">Transcriptional regulator, AraC family</fullName>
    </submittedName>
</protein>
<evidence type="ECO:0000313" key="6">
    <source>
        <dbReference type="Proteomes" id="UP000306241"/>
    </source>
</evidence>
<dbReference type="RefSeq" id="WP_232036527.1">
    <property type="nucleotide sequence ID" value="NZ_LR594052.1"/>
</dbReference>
<keyword evidence="3" id="KW-0597">Phosphoprotein</keyword>
<dbReference type="GO" id="GO:0003677">
    <property type="term" value="F:DNA binding"/>
    <property type="evidence" value="ECO:0007669"/>
    <property type="project" value="UniProtKB-KW"/>
</dbReference>
<keyword evidence="2" id="KW-0238">DNA-binding</keyword>
<dbReference type="PROSITE" id="PS50110">
    <property type="entry name" value="RESPONSE_REGULATORY"/>
    <property type="match status" value="1"/>
</dbReference>
<keyword evidence="1" id="KW-0963">Cytoplasm</keyword>
<feature type="modified residue" description="4-aspartylphosphate" evidence="3">
    <location>
        <position position="55"/>
    </location>
</feature>
<dbReference type="PANTHER" id="PTHR42713:SF3">
    <property type="entry name" value="TRANSCRIPTIONAL REGULATORY PROTEIN HPTR"/>
    <property type="match status" value="1"/>
</dbReference>
<dbReference type="SUPFAM" id="SSF52172">
    <property type="entry name" value="CheY-like"/>
    <property type="match status" value="1"/>
</dbReference>
<evidence type="ECO:0000259" key="4">
    <source>
        <dbReference type="PROSITE" id="PS50110"/>
    </source>
</evidence>
<dbReference type="InterPro" id="IPR001789">
    <property type="entry name" value="Sig_transdc_resp-reg_receiver"/>
</dbReference>
<dbReference type="InterPro" id="IPR011006">
    <property type="entry name" value="CheY-like_superfamily"/>
</dbReference>
<evidence type="ECO:0000256" key="2">
    <source>
        <dbReference type="ARBA" id="ARBA00023125"/>
    </source>
</evidence>
<dbReference type="Pfam" id="PF00072">
    <property type="entry name" value="Response_reg"/>
    <property type="match status" value="1"/>
</dbReference>
<feature type="domain" description="Response regulatory" evidence="4">
    <location>
        <begin position="3"/>
        <end position="118"/>
    </location>
</feature>
<organism evidence="5 6">
    <name type="scientific">Streptococcus porcinus</name>
    <dbReference type="NCBI Taxonomy" id="1340"/>
    <lineage>
        <taxon>Bacteria</taxon>
        <taxon>Bacillati</taxon>
        <taxon>Bacillota</taxon>
        <taxon>Bacilli</taxon>
        <taxon>Lactobacillales</taxon>
        <taxon>Streptococcaceae</taxon>
        <taxon>Streptococcus</taxon>
    </lineage>
</organism>
<name>A0A4V6LXY7_STRPO</name>
<gene>
    <name evidence="5" type="ORF">NCTC10924_00504</name>
</gene>
<dbReference type="AlphaFoldDB" id="A0A4V6LXY7"/>
<accession>A0A4V6LXY7</accession>
<dbReference type="GO" id="GO:0000160">
    <property type="term" value="P:phosphorelay signal transduction system"/>
    <property type="evidence" value="ECO:0007669"/>
    <property type="project" value="InterPro"/>
</dbReference>
<dbReference type="Proteomes" id="UP000306241">
    <property type="component" value="Chromosome"/>
</dbReference>
<dbReference type="Gene3D" id="3.40.50.2300">
    <property type="match status" value="1"/>
</dbReference>
<evidence type="ECO:0000256" key="3">
    <source>
        <dbReference type="PROSITE-ProRule" id="PRU00169"/>
    </source>
</evidence>
<dbReference type="InterPro" id="IPR051552">
    <property type="entry name" value="HptR"/>
</dbReference>
<dbReference type="CDD" id="cd17536">
    <property type="entry name" value="REC_YesN-like"/>
    <property type="match status" value="1"/>
</dbReference>
<evidence type="ECO:0000256" key="1">
    <source>
        <dbReference type="ARBA" id="ARBA00022490"/>
    </source>
</evidence>
<dbReference type="EMBL" id="LR594052">
    <property type="protein sequence ID" value="VTT42149.1"/>
    <property type="molecule type" value="Genomic_DNA"/>
</dbReference>
<dbReference type="PANTHER" id="PTHR42713">
    <property type="entry name" value="HISTIDINE KINASE-RELATED"/>
    <property type="match status" value="1"/>
</dbReference>
<reference evidence="5 6" key="1">
    <citation type="submission" date="2019-05" db="EMBL/GenBank/DDBJ databases">
        <authorList>
            <consortium name="Pathogen Informatics"/>
        </authorList>
    </citation>
    <scope>NUCLEOTIDE SEQUENCE [LARGE SCALE GENOMIC DNA]</scope>
    <source>
        <strain evidence="5 6">NCTC10924</strain>
    </source>
</reference>
<sequence length="145" mass="16925">MLRMIIVEDEHLIRKWLSQVIDYKQMGIDLLACVRDGQEGIEAIEQYQPDIVLTDIMMPRKTAFDMFEATQKTPYQKLVLSSFSDFQNAKKAMRYGVYNFLEKPLDIDELRDCLWQICLDLKSDNILLANEEELSKQFPTIALPS</sequence>
<evidence type="ECO:0000313" key="5">
    <source>
        <dbReference type="EMBL" id="VTT42149.1"/>
    </source>
</evidence>
<dbReference type="SMART" id="SM00448">
    <property type="entry name" value="REC"/>
    <property type="match status" value="1"/>
</dbReference>